<evidence type="ECO:0000313" key="4">
    <source>
        <dbReference type="EMBL" id="HGM58039.1"/>
    </source>
</evidence>
<evidence type="ECO:0000256" key="2">
    <source>
        <dbReference type="ARBA" id="ARBA00023239"/>
    </source>
</evidence>
<dbReference type="UniPathway" id="UPA00071"/>
<dbReference type="Gene3D" id="3.40.225.10">
    <property type="entry name" value="Class II aldolase/adducin N-terminal domain"/>
    <property type="match status" value="1"/>
</dbReference>
<dbReference type="GO" id="GO:0046872">
    <property type="term" value="F:metal ion binding"/>
    <property type="evidence" value="ECO:0007669"/>
    <property type="project" value="UniProtKB-KW"/>
</dbReference>
<dbReference type="SMART" id="SM01007">
    <property type="entry name" value="Aldolase_II"/>
    <property type="match status" value="1"/>
</dbReference>
<dbReference type="GO" id="GO:0016832">
    <property type="term" value="F:aldehyde-lyase activity"/>
    <property type="evidence" value="ECO:0007669"/>
    <property type="project" value="TreeGrafter"/>
</dbReference>
<accession>A0A7C4H4Y4</accession>
<name>A0A7C4H4Y4_STAMA</name>
<dbReference type="SUPFAM" id="SSF53639">
    <property type="entry name" value="AraD/HMP-PK domain-like"/>
    <property type="match status" value="1"/>
</dbReference>
<organism evidence="4">
    <name type="scientific">Staphylothermus marinus</name>
    <dbReference type="NCBI Taxonomy" id="2280"/>
    <lineage>
        <taxon>Archaea</taxon>
        <taxon>Thermoproteota</taxon>
        <taxon>Thermoprotei</taxon>
        <taxon>Desulfurococcales</taxon>
        <taxon>Desulfurococcaceae</taxon>
        <taxon>Staphylothermus</taxon>
    </lineage>
</organism>
<dbReference type="InterPro" id="IPR050197">
    <property type="entry name" value="Aldolase_class_II_sugar_metab"/>
</dbReference>
<dbReference type="GO" id="GO:0019323">
    <property type="term" value="P:pentose catabolic process"/>
    <property type="evidence" value="ECO:0007669"/>
    <property type="project" value="TreeGrafter"/>
</dbReference>
<dbReference type="EMBL" id="DTBJ01000006">
    <property type="protein sequence ID" value="HGM58039.1"/>
    <property type="molecule type" value="Genomic_DNA"/>
</dbReference>
<keyword evidence="1" id="KW-0479">Metal-binding</keyword>
<evidence type="ECO:0000256" key="1">
    <source>
        <dbReference type="ARBA" id="ARBA00022723"/>
    </source>
</evidence>
<keyword evidence="2" id="KW-0456">Lyase</keyword>
<proteinExistence type="predicted"/>
<dbReference type="InterPro" id="IPR036409">
    <property type="entry name" value="Aldolase_II/adducin_N_sf"/>
</dbReference>
<dbReference type="InterPro" id="IPR001303">
    <property type="entry name" value="Aldolase_II/adducin_N"/>
</dbReference>
<gene>
    <name evidence="4" type="ORF">ENU14_00375</name>
</gene>
<protein>
    <submittedName>
        <fullName evidence="4">Class II aldolase/adducin family protein</fullName>
    </submittedName>
</protein>
<reference evidence="4" key="1">
    <citation type="journal article" date="2020" name="mSystems">
        <title>Genome- and Community-Level Interaction Insights into Carbon Utilization and Element Cycling Functions of Hydrothermarchaeota in Hydrothermal Sediment.</title>
        <authorList>
            <person name="Zhou Z."/>
            <person name="Liu Y."/>
            <person name="Xu W."/>
            <person name="Pan J."/>
            <person name="Luo Z.H."/>
            <person name="Li M."/>
        </authorList>
    </citation>
    <scope>NUCLEOTIDE SEQUENCE [LARGE SCALE GENOMIC DNA]</scope>
    <source>
        <strain evidence="4">SpSt-642</strain>
    </source>
</reference>
<dbReference type="AlphaFoldDB" id="A0A7C4H4Y4"/>
<dbReference type="GO" id="GO:0005829">
    <property type="term" value="C:cytosol"/>
    <property type="evidence" value="ECO:0007669"/>
    <property type="project" value="TreeGrafter"/>
</dbReference>
<dbReference type="Pfam" id="PF00596">
    <property type="entry name" value="Aldolase_II"/>
    <property type="match status" value="1"/>
</dbReference>
<dbReference type="PANTHER" id="PTHR22789:SF0">
    <property type="entry name" value="3-OXO-TETRONATE 4-PHOSPHATE DECARBOXYLASE-RELATED"/>
    <property type="match status" value="1"/>
</dbReference>
<comment type="caution">
    <text evidence="4">The sequence shown here is derived from an EMBL/GenBank/DDBJ whole genome shotgun (WGS) entry which is preliminary data.</text>
</comment>
<evidence type="ECO:0000259" key="3">
    <source>
        <dbReference type="SMART" id="SM01007"/>
    </source>
</evidence>
<sequence length="202" mass="23216">MEIMNRDYCLPSDLVKAMKLLVLTGLNTVLSGNGSIRISKYEFLITPSGLPKHILKERDLVKYNLLDDTYIGIHKPSIEVNIHKCIYSIRENANTVIHAHPLYTILLVDKGLDKWWETELVESKYSIGKTIVVEPYEPGSIELARNICKYVEEDYNTIIVPKHGVFTWSSNVWRAVESIIALEQIAKYYVYGKILENIVKLF</sequence>
<dbReference type="PANTHER" id="PTHR22789">
    <property type="entry name" value="FUCULOSE PHOSPHATE ALDOLASE"/>
    <property type="match status" value="1"/>
</dbReference>
<feature type="domain" description="Class II aldolase/adducin N-terminal" evidence="3">
    <location>
        <begin position="12"/>
        <end position="190"/>
    </location>
</feature>